<gene>
    <name evidence="1" type="ORF">GIB67_024305</name>
</gene>
<dbReference type="AlphaFoldDB" id="A0A7J7LEX2"/>
<sequence>MYRFIPITSRWTLLENTIPTWSLALAPSLLSKYTTRLLMKIVSVQVFDGDDETRLQTLFISEV</sequence>
<comment type="caution">
    <text evidence="1">The sequence shown here is derived from an EMBL/GenBank/DDBJ whole genome shotgun (WGS) entry which is preliminary data.</text>
</comment>
<evidence type="ECO:0000313" key="1">
    <source>
        <dbReference type="EMBL" id="KAF6141221.1"/>
    </source>
</evidence>
<name>A0A7J7LEX2_9MAGN</name>
<accession>A0A7J7LEX2</accession>
<proteinExistence type="predicted"/>
<dbReference type="Proteomes" id="UP000541444">
    <property type="component" value="Unassembled WGS sequence"/>
</dbReference>
<organism evidence="1 2">
    <name type="scientific">Kingdonia uniflora</name>
    <dbReference type="NCBI Taxonomy" id="39325"/>
    <lineage>
        <taxon>Eukaryota</taxon>
        <taxon>Viridiplantae</taxon>
        <taxon>Streptophyta</taxon>
        <taxon>Embryophyta</taxon>
        <taxon>Tracheophyta</taxon>
        <taxon>Spermatophyta</taxon>
        <taxon>Magnoliopsida</taxon>
        <taxon>Ranunculales</taxon>
        <taxon>Circaeasteraceae</taxon>
        <taxon>Kingdonia</taxon>
    </lineage>
</organism>
<evidence type="ECO:0000313" key="2">
    <source>
        <dbReference type="Proteomes" id="UP000541444"/>
    </source>
</evidence>
<protein>
    <submittedName>
        <fullName evidence="1">Uncharacterized protein</fullName>
    </submittedName>
</protein>
<keyword evidence="2" id="KW-1185">Reference proteome</keyword>
<reference evidence="1 2" key="1">
    <citation type="journal article" date="2020" name="IScience">
        <title>Genome Sequencing of the Endangered Kingdonia uniflora (Circaeasteraceae, Ranunculales) Reveals Potential Mechanisms of Evolutionary Specialization.</title>
        <authorList>
            <person name="Sun Y."/>
            <person name="Deng T."/>
            <person name="Zhang A."/>
            <person name="Moore M.J."/>
            <person name="Landis J.B."/>
            <person name="Lin N."/>
            <person name="Zhang H."/>
            <person name="Zhang X."/>
            <person name="Huang J."/>
            <person name="Zhang X."/>
            <person name="Sun H."/>
            <person name="Wang H."/>
        </authorList>
    </citation>
    <scope>NUCLEOTIDE SEQUENCE [LARGE SCALE GENOMIC DNA]</scope>
    <source>
        <strain evidence="1">TB1705</strain>
        <tissue evidence="1">Leaf</tissue>
    </source>
</reference>
<dbReference type="EMBL" id="JACGCM010002329">
    <property type="protein sequence ID" value="KAF6141221.1"/>
    <property type="molecule type" value="Genomic_DNA"/>
</dbReference>